<dbReference type="AlphaFoldDB" id="A0A078BAK8"/>
<evidence type="ECO:0000313" key="1">
    <source>
        <dbReference type="EMBL" id="CDW91600.1"/>
    </source>
</evidence>
<proteinExistence type="predicted"/>
<reference evidence="1 2" key="1">
    <citation type="submission" date="2014-06" db="EMBL/GenBank/DDBJ databases">
        <authorList>
            <person name="Swart Estienne"/>
        </authorList>
    </citation>
    <scope>NUCLEOTIDE SEQUENCE [LARGE SCALE GENOMIC DNA]</scope>
    <source>
        <strain evidence="1 2">130c</strain>
    </source>
</reference>
<dbReference type="Proteomes" id="UP000039865">
    <property type="component" value="Unassembled WGS sequence"/>
</dbReference>
<organism evidence="1 2">
    <name type="scientific">Stylonychia lemnae</name>
    <name type="common">Ciliate</name>
    <dbReference type="NCBI Taxonomy" id="5949"/>
    <lineage>
        <taxon>Eukaryota</taxon>
        <taxon>Sar</taxon>
        <taxon>Alveolata</taxon>
        <taxon>Ciliophora</taxon>
        <taxon>Intramacronucleata</taxon>
        <taxon>Spirotrichea</taxon>
        <taxon>Stichotrichia</taxon>
        <taxon>Sporadotrichida</taxon>
        <taxon>Oxytrichidae</taxon>
        <taxon>Stylonychinae</taxon>
        <taxon>Stylonychia</taxon>
    </lineage>
</organism>
<dbReference type="OrthoDB" id="361007at2759"/>
<name>A0A078BAK8_STYLE</name>
<dbReference type="EMBL" id="CCKQ01019590">
    <property type="protein sequence ID" value="CDW91600.1"/>
    <property type="molecule type" value="Genomic_DNA"/>
</dbReference>
<evidence type="ECO:0000313" key="2">
    <source>
        <dbReference type="Proteomes" id="UP000039865"/>
    </source>
</evidence>
<gene>
    <name evidence="1" type="primary">Contig10525.g11242</name>
    <name evidence="1" type="ORF">STYLEM_20758</name>
</gene>
<accession>A0A078BAK8</accession>
<dbReference type="OMA" id="ASHESTK"/>
<dbReference type="InParanoid" id="A0A078BAK8"/>
<protein>
    <submittedName>
        <fullName evidence="1">Uncharacterized protein</fullName>
    </submittedName>
</protein>
<keyword evidence="2" id="KW-1185">Reference proteome</keyword>
<sequence length="277" mass="31539">MNNNGQETQGEGATEQQIRELINTPTTLAMARVLENGFKSLDGRISGTYLATPGGDSGEFILGLQIYQEMKLTTNGEVHLTQAKVKNLLREYLSYMKQDRFYMATDDQALSHIQKQLAFIGLDIQNPKVKLQSDILKVISQPENQGDLHLKLLLTQPQSYSINKTLVEYFIQSYYQILWDKTDPIYNKLILDVLAGDHNEQAFVEIKTDLVFLNHMDAVSLIRAQIAKFFTQHASHESTKADTETMFNRMNHMGLAFLELTGSYIAKYLNFYTVNLV</sequence>